<organism evidence="2 3">
    <name type="scientific">Sphagnum jensenii</name>
    <dbReference type="NCBI Taxonomy" id="128206"/>
    <lineage>
        <taxon>Eukaryota</taxon>
        <taxon>Viridiplantae</taxon>
        <taxon>Streptophyta</taxon>
        <taxon>Embryophyta</taxon>
        <taxon>Bryophyta</taxon>
        <taxon>Sphagnophytina</taxon>
        <taxon>Sphagnopsida</taxon>
        <taxon>Sphagnales</taxon>
        <taxon>Sphagnaceae</taxon>
        <taxon>Sphagnum</taxon>
    </lineage>
</organism>
<name>A0ABP0VGL7_9BRYO</name>
<reference evidence="2" key="1">
    <citation type="submission" date="2024-02" db="EMBL/GenBank/DDBJ databases">
        <authorList>
            <consortium name="ELIXIR-Norway"/>
            <consortium name="Elixir Norway"/>
        </authorList>
    </citation>
    <scope>NUCLEOTIDE SEQUENCE</scope>
</reference>
<feature type="region of interest" description="Disordered" evidence="1">
    <location>
        <begin position="168"/>
        <end position="188"/>
    </location>
</feature>
<dbReference type="EMBL" id="CAXAQS010000907">
    <property type="protein sequence ID" value="CAK9253597.1"/>
    <property type="molecule type" value="Genomic_DNA"/>
</dbReference>
<proteinExistence type="predicted"/>
<sequence>MIDPIVAAVSGDSHKNSETRRCLQPLVDMAAATGTAILGISHFSKGSAGKNVTERVIGSLAFGALPRIVMAAAKLEANKGGGRIFCRAKSNIGADDGGFHYELQQLELPNHRGLITSRVCWGAPVEGTARELLAEDETAGDAQTALWLRPRNFSGVNSVNPQSLQKKSRYQPLKQGSHQQLFGVQKNR</sequence>
<evidence type="ECO:0000313" key="3">
    <source>
        <dbReference type="Proteomes" id="UP001497444"/>
    </source>
</evidence>
<comment type="caution">
    <text evidence="2">The sequence shown here is derived from an EMBL/GenBank/DDBJ whole genome shotgun (WGS) entry which is preliminary data.</text>
</comment>
<gene>
    <name evidence="2" type="ORF">CSSPJE1EN1_LOCUS28975</name>
</gene>
<evidence type="ECO:0000256" key="1">
    <source>
        <dbReference type="SAM" id="MobiDB-lite"/>
    </source>
</evidence>
<accession>A0ABP0VGL7</accession>
<dbReference type="Gene3D" id="3.40.50.300">
    <property type="entry name" value="P-loop containing nucleotide triphosphate hydrolases"/>
    <property type="match status" value="1"/>
</dbReference>
<dbReference type="Pfam" id="PF13481">
    <property type="entry name" value="AAA_25"/>
    <property type="match status" value="1"/>
</dbReference>
<dbReference type="Proteomes" id="UP001497444">
    <property type="component" value="Unassembled WGS sequence"/>
</dbReference>
<evidence type="ECO:0000313" key="2">
    <source>
        <dbReference type="EMBL" id="CAK9253597.1"/>
    </source>
</evidence>
<dbReference type="InterPro" id="IPR027417">
    <property type="entry name" value="P-loop_NTPase"/>
</dbReference>
<protein>
    <submittedName>
        <fullName evidence="2">Uncharacterized protein</fullName>
    </submittedName>
</protein>
<keyword evidence="3" id="KW-1185">Reference proteome</keyword>